<evidence type="ECO:0000313" key="3">
    <source>
        <dbReference type="Proteomes" id="UP000039324"/>
    </source>
</evidence>
<name>A0A0G4IH17_PLABS</name>
<sequence length="75" mass="8703">PIPDCRRVITRLGVSAEPDIALQPHRYGSARRRSWDPVSLSQNVLPAEFHRNRAPRSDMRLRVRSRHRGPTRPRA</sequence>
<reference evidence="2 3" key="1">
    <citation type="submission" date="2015-02" db="EMBL/GenBank/DDBJ databases">
        <authorList>
            <person name="Chooi Y.-H."/>
        </authorList>
    </citation>
    <scope>NUCLEOTIDE SEQUENCE [LARGE SCALE GENOMIC DNA]</scope>
    <source>
        <strain evidence="2">E3</strain>
    </source>
</reference>
<dbReference type="EMBL" id="CDSF01000001">
    <property type="protein sequence ID" value="CEO94511.1"/>
    <property type="molecule type" value="Genomic_DNA"/>
</dbReference>
<dbReference type="Proteomes" id="UP000039324">
    <property type="component" value="Unassembled WGS sequence"/>
</dbReference>
<organism evidence="2 3">
    <name type="scientific">Plasmodiophora brassicae</name>
    <name type="common">Clubroot disease agent</name>
    <dbReference type="NCBI Taxonomy" id="37360"/>
    <lineage>
        <taxon>Eukaryota</taxon>
        <taxon>Sar</taxon>
        <taxon>Rhizaria</taxon>
        <taxon>Endomyxa</taxon>
        <taxon>Phytomyxea</taxon>
        <taxon>Plasmodiophorida</taxon>
        <taxon>Plasmodiophoridae</taxon>
        <taxon>Plasmodiophora</taxon>
    </lineage>
</organism>
<protein>
    <submittedName>
        <fullName evidence="2">Uncharacterized protein</fullName>
    </submittedName>
</protein>
<evidence type="ECO:0000313" key="2">
    <source>
        <dbReference type="EMBL" id="CEO94511.1"/>
    </source>
</evidence>
<accession>A0A0G4IH17</accession>
<proteinExistence type="predicted"/>
<gene>
    <name evidence="2" type="ORF">PBRA_000296</name>
</gene>
<feature type="region of interest" description="Disordered" evidence="1">
    <location>
        <begin position="55"/>
        <end position="75"/>
    </location>
</feature>
<dbReference type="AlphaFoldDB" id="A0A0G4IH17"/>
<evidence type="ECO:0000256" key="1">
    <source>
        <dbReference type="SAM" id="MobiDB-lite"/>
    </source>
</evidence>
<feature type="non-terminal residue" evidence="2">
    <location>
        <position position="1"/>
    </location>
</feature>
<keyword evidence="3" id="KW-1185">Reference proteome</keyword>
<feature type="compositionally biased region" description="Basic residues" evidence="1">
    <location>
        <begin position="62"/>
        <end position="75"/>
    </location>
</feature>